<accession>A0A2P2JJN9</accession>
<proteinExistence type="predicted"/>
<dbReference type="AlphaFoldDB" id="A0A2P2JJN9"/>
<dbReference type="EMBL" id="GGEC01013214">
    <property type="protein sequence ID" value="MBW93697.1"/>
    <property type="molecule type" value="Transcribed_RNA"/>
</dbReference>
<organism evidence="1">
    <name type="scientific">Rhizophora mucronata</name>
    <name type="common">Asiatic mangrove</name>
    <dbReference type="NCBI Taxonomy" id="61149"/>
    <lineage>
        <taxon>Eukaryota</taxon>
        <taxon>Viridiplantae</taxon>
        <taxon>Streptophyta</taxon>
        <taxon>Embryophyta</taxon>
        <taxon>Tracheophyta</taxon>
        <taxon>Spermatophyta</taxon>
        <taxon>Magnoliopsida</taxon>
        <taxon>eudicotyledons</taxon>
        <taxon>Gunneridae</taxon>
        <taxon>Pentapetalae</taxon>
        <taxon>rosids</taxon>
        <taxon>fabids</taxon>
        <taxon>Malpighiales</taxon>
        <taxon>Rhizophoraceae</taxon>
        <taxon>Rhizophora</taxon>
    </lineage>
</organism>
<sequence>MRLSDQRLLIFYLPQQQVDEKVSFEWNFHCQSFCIYIAMNPPLPWIPLNCS</sequence>
<protein>
    <submittedName>
        <fullName evidence="1">Uncharacterized protein</fullName>
    </submittedName>
</protein>
<evidence type="ECO:0000313" key="1">
    <source>
        <dbReference type="EMBL" id="MBW93697.1"/>
    </source>
</evidence>
<reference evidence="1" key="1">
    <citation type="submission" date="2018-02" db="EMBL/GenBank/DDBJ databases">
        <title>Rhizophora mucronata_Transcriptome.</title>
        <authorList>
            <person name="Meera S.P."/>
            <person name="Sreeshan A."/>
            <person name="Augustine A."/>
        </authorList>
    </citation>
    <scope>NUCLEOTIDE SEQUENCE</scope>
    <source>
        <tissue evidence="1">Leaf</tissue>
    </source>
</reference>
<name>A0A2P2JJN9_RHIMU</name>